<evidence type="ECO:0000256" key="1">
    <source>
        <dbReference type="SAM" id="MobiDB-lite"/>
    </source>
</evidence>
<feature type="region of interest" description="Disordered" evidence="1">
    <location>
        <begin position="287"/>
        <end position="358"/>
    </location>
</feature>
<dbReference type="Proteomes" id="UP000037035">
    <property type="component" value="Unassembled WGS sequence"/>
</dbReference>
<comment type="caution">
    <text evidence="2">The sequence shown here is derived from an EMBL/GenBank/DDBJ whole genome shotgun (WGS) entry which is preliminary data.</text>
</comment>
<proteinExistence type="predicted"/>
<evidence type="ECO:0000313" key="2">
    <source>
        <dbReference type="EMBL" id="KNZ49564.1"/>
    </source>
</evidence>
<protein>
    <submittedName>
        <fullName evidence="2">Uncharacterized protein</fullName>
    </submittedName>
</protein>
<dbReference type="EMBL" id="LAVV01010093">
    <property type="protein sequence ID" value="KNZ49564.1"/>
    <property type="molecule type" value="Genomic_DNA"/>
</dbReference>
<reference evidence="2 3" key="1">
    <citation type="submission" date="2015-08" db="EMBL/GenBank/DDBJ databases">
        <title>Next Generation Sequencing and Analysis of the Genome of Puccinia sorghi L Schw, the Causal Agent of Maize Common Rust.</title>
        <authorList>
            <person name="Rochi L."/>
            <person name="Burguener G."/>
            <person name="Darino M."/>
            <person name="Turjanski A."/>
            <person name="Kreff E."/>
            <person name="Dieguez M.J."/>
            <person name="Sacco F."/>
        </authorList>
    </citation>
    <scope>NUCLEOTIDE SEQUENCE [LARGE SCALE GENOMIC DNA]</scope>
    <source>
        <strain evidence="2 3">RO10H11247</strain>
    </source>
</reference>
<accession>A0A0L6UM06</accession>
<feature type="compositionally biased region" description="Low complexity" evidence="1">
    <location>
        <begin position="178"/>
        <end position="191"/>
    </location>
</feature>
<keyword evidence="3" id="KW-1185">Reference proteome</keyword>
<feature type="non-terminal residue" evidence="2">
    <location>
        <position position="427"/>
    </location>
</feature>
<feature type="compositionally biased region" description="Polar residues" evidence="1">
    <location>
        <begin position="332"/>
        <end position="347"/>
    </location>
</feature>
<feature type="region of interest" description="Disordered" evidence="1">
    <location>
        <begin position="165"/>
        <end position="238"/>
    </location>
</feature>
<gene>
    <name evidence="2" type="ORF">VP01_4935g1</name>
</gene>
<sequence>MLRGNMTSWVGHTFHSMIFPDIEQVWLLIFLFLQDHSNYSELVPFTGTSLFPAAPSLNSCCISRNFHSEVILPFFYKSSRLILHPSEDCSQLFLFEYQYKDFLAFVVFCLTISQDTINCDQSAPPLTPSTRNGREPSQAISLMAEIVDQDFNPLEAAKNLLKSKQSGSKYCGERAPSRQGRGQSQQTRDQGISSNHHRDSATSLAPSVSPTAHAESTLTPPSSLHRREGTDNVSAGQGVESTPRYLEAVILSFRLIKTFLSWKQVVLGLNGWNPYKERMMEKNLAKISKKKQQGYCPKGRNTSATKFRRNQHCPKTQDQPHHSAATRETGKKNLQSTKGKETQSCPPASSIGGGRRKMDASSRICQSLQWNQKRFWTNNTPPCQIPCQNMPGEMQLNCVLLWRYSILLKILCQTVVQFSHAQAPLKL</sequence>
<name>A0A0L6UM06_9BASI</name>
<dbReference type="AlphaFoldDB" id="A0A0L6UM06"/>
<feature type="compositionally biased region" description="Polar residues" evidence="1">
    <location>
        <begin position="201"/>
        <end position="222"/>
    </location>
</feature>
<evidence type="ECO:0000313" key="3">
    <source>
        <dbReference type="Proteomes" id="UP000037035"/>
    </source>
</evidence>
<dbReference type="VEuPathDB" id="FungiDB:VP01_4935g1"/>
<organism evidence="2 3">
    <name type="scientific">Puccinia sorghi</name>
    <dbReference type="NCBI Taxonomy" id="27349"/>
    <lineage>
        <taxon>Eukaryota</taxon>
        <taxon>Fungi</taxon>
        <taxon>Dikarya</taxon>
        <taxon>Basidiomycota</taxon>
        <taxon>Pucciniomycotina</taxon>
        <taxon>Pucciniomycetes</taxon>
        <taxon>Pucciniales</taxon>
        <taxon>Pucciniaceae</taxon>
        <taxon>Puccinia</taxon>
    </lineage>
</organism>